<dbReference type="Pfam" id="PF07879">
    <property type="entry name" value="PHB_acc_N"/>
    <property type="match status" value="1"/>
</dbReference>
<reference evidence="5" key="1">
    <citation type="submission" date="2016-10" db="EMBL/GenBank/DDBJ databases">
        <authorList>
            <person name="Varghese N."/>
            <person name="Submissions S."/>
        </authorList>
    </citation>
    <scope>NUCLEOTIDE SEQUENCE [LARGE SCALE GENOMIC DNA]</scope>
    <source>
        <strain evidence="5">DSM 16858</strain>
    </source>
</reference>
<sequence>MSEAEQQASTPSKEPKVIKRYTNRKLYDTVESRYVTLDEIAAMIKDGVEVRIVDNRTKEDLTSVTLAQIIFEEEKKKNQMPLAVLREIIRHPGESISGFIQKEVSPRVASIREEAESRVASIREGAESRVASIREGAESRLDKLLGRDDKRDEAAPGEATEVPAAPEGAEGSTSAISPAELLKASQRAVEDWQRKIDERVKQVVENLTGNLPALGRDMQSLLQRLEDLEKKLDEIEKRPKS</sequence>
<feature type="region of interest" description="Disordered" evidence="2">
    <location>
        <begin position="144"/>
        <end position="179"/>
    </location>
</feature>
<evidence type="ECO:0000313" key="5">
    <source>
        <dbReference type="Proteomes" id="UP000199181"/>
    </source>
</evidence>
<evidence type="ECO:0000256" key="1">
    <source>
        <dbReference type="SAM" id="Coils"/>
    </source>
</evidence>
<dbReference type="RefSeq" id="WP_093516897.1">
    <property type="nucleotide sequence ID" value="NZ_FOIJ01000002.1"/>
</dbReference>
<gene>
    <name evidence="4" type="ORF">SAMN05443639_102553</name>
</gene>
<proteinExistence type="predicted"/>
<dbReference type="InterPro" id="IPR012909">
    <property type="entry name" value="PHA_DNA-bd_N"/>
</dbReference>
<evidence type="ECO:0000313" key="4">
    <source>
        <dbReference type="EMBL" id="SET32259.1"/>
    </source>
</evidence>
<dbReference type="Proteomes" id="UP000199181">
    <property type="component" value="Unassembled WGS sequence"/>
</dbReference>
<feature type="domain" description="PHA accumulation regulator DNA-binding N-terminal" evidence="3">
    <location>
        <begin position="17"/>
        <end position="76"/>
    </location>
</feature>
<feature type="compositionally biased region" description="Basic and acidic residues" evidence="2">
    <location>
        <begin position="144"/>
        <end position="154"/>
    </location>
</feature>
<accession>A0A1I0DII5</accession>
<keyword evidence="5" id="KW-1185">Reference proteome</keyword>
<evidence type="ECO:0000259" key="3">
    <source>
        <dbReference type="Pfam" id="PF07879"/>
    </source>
</evidence>
<feature type="coiled-coil region" evidence="1">
    <location>
        <begin position="211"/>
        <end position="238"/>
    </location>
</feature>
<evidence type="ECO:0000256" key="2">
    <source>
        <dbReference type="SAM" id="MobiDB-lite"/>
    </source>
</evidence>
<organism evidence="4 5">
    <name type="scientific">Stigmatella erecta</name>
    <dbReference type="NCBI Taxonomy" id="83460"/>
    <lineage>
        <taxon>Bacteria</taxon>
        <taxon>Pseudomonadati</taxon>
        <taxon>Myxococcota</taxon>
        <taxon>Myxococcia</taxon>
        <taxon>Myxococcales</taxon>
        <taxon>Cystobacterineae</taxon>
        <taxon>Archangiaceae</taxon>
        <taxon>Stigmatella</taxon>
    </lineage>
</organism>
<protein>
    <submittedName>
        <fullName evidence="4">Polyhydroxyalkanoate synthesis repressor PhaR</fullName>
    </submittedName>
</protein>
<name>A0A1I0DII5_9BACT</name>
<dbReference type="EMBL" id="FOIJ01000002">
    <property type="protein sequence ID" value="SET32259.1"/>
    <property type="molecule type" value="Genomic_DNA"/>
</dbReference>
<dbReference type="AlphaFoldDB" id="A0A1I0DII5"/>
<keyword evidence="1" id="KW-0175">Coiled coil</keyword>